<feature type="domain" description="Flavoprotein" evidence="7">
    <location>
        <begin position="18"/>
        <end position="192"/>
    </location>
</feature>
<keyword evidence="3 5" id="KW-0288">FMN</keyword>
<dbReference type="EMBL" id="CP029289">
    <property type="protein sequence ID" value="AWR94557.1"/>
    <property type="molecule type" value="Genomic_DNA"/>
</dbReference>
<comment type="similarity">
    <text evidence="5">Belongs to the UbiX/PAD1 family.</text>
</comment>
<dbReference type="NCBIfam" id="NF004685">
    <property type="entry name" value="PRK06029.1"/>
    <property type="match status" value="1"/>
</dbReference>
<keyword evidence="6" id="KW-0812">Transmembrane</keyword>
<evidence type="ECO:0000313" key="9">
    <source>
        <dbReference type="Proteomes" id="UP000248044"/>
    </source>
</evidence>
<dbReference type="InterPro" id="IPR003382">
    <property type="entry name" value="Flavoprotein"/>
</dbReference>
<reference evidence="8 9" key="1">
    <citation type="submission" date="2018-05" db="EMBL/GenBank/DDBJ databases">
        <title>Complete Genome Sequences of Extremely Thermoacidophilic, Metal-Mobilizing Type-Strain Members of the Archaeal Family Sulfolobaceae: Acidianus brierleyi DSM-1651T, Acidianus sulfidivorans DSM-18786T, Metallosphaera hakonensis DSM-7519T, and Metallosphaera prunae DSM-10039T.</title>
        <authorList>
            <person name="Counts J.A."/>
            <person name="Kelly R.M."/>
        </authorList>
    </citation>
    <scope>NUCLEOTIDE SEQUENCE [LARGE SCALE GENOMIC DNA]</scope>
    <source>
        <strain evidence="8 9">DSM 1651</strain>
    </source>
</reference>
<keyword evidence="6" id="KW-1133">Transmembrane helix</keyword>
<dbReference type="RefSeq" id="WP_110270438.1">
    <property type="nucleotide sequence ID" value="NZ_CP029289.2"/>
</dbReference>
<keyword evidence="9" id="KW-1185">Reference proteome</keyword>
<feature type="binding site" evidence="5">
    <location>
        <begin position="106"/>
        <end position="109"/>
    </location>
    <ligand>
        <name>FMN</name>
        <dbReference type="ChEBI" id="CHEBI:58210"/>
    </ligand>
</feature>
<dbReference type="AlphaFoldDB" id="A0A2U9IET6"/>
<dbReference type="GeneID" id="36832101"/>
<dbReference type="NCBIfam" id="TIGR00421">
    <property type="entry name" value="ubiX_pad"/>
    <property type="match status" value="1"/>
</dbReference>
<feature type="binding site" evidence="5">
    <location>
        <position position="52"/>
    </location>
    <ligand>
        <name>FMN</name>
        <dbReference type="ChEBI" id="CHEBI:58210"/>
    </ligand>
</feature>
<evidence type="ECO:0000313" key="8">
    <source>
        <dbReference type="EMBL" id="AWR94557.1"/>
    </source>
</evidence>
<dbReference type="InterPro" id="IPR004507">
    <property type="entry name" value="UbiX-like"/>
</dbReference>
<dbReference type="InterPro" id="IPR036551">
    <property type="entry name" value="Flavin_trans-like"/>
</dbReference>
<keyword evidence="4 5" id="KW-0808">Transferase</keyword>
<comment type="function">
    <text evidence="5">Flavin prenyltransferase that catalyzes the synthesis of the prenylated FMN cofactor (prenyl-FMN) for 4-hydroxy-3-polyprenylbenzoic acid decarboxylase UbiD. The prenyltransferase is metal-independent and links a dimethylallyl moiety from dimethylallyl monophosphate (DMAP) to the flavin N5 and C6 atoms of FMN.</text>
</comment>
<keyword evidence="2 5" id="KW-0285">Flavoprotein</keyword>
<feature type="binding site" evidence="5">
    <location>
        <position position="171"/>
    </location>
    <ligand>
        <name>dimethylallyl phosphate</name>
        <dbReference type="ChEBI" id="CHEBI:88052"/>
    </ligand>
</feature>
<feature type="transmembrane region" description="Helical" evidence="6">
    <location>
        <begin position="20"/>
        <end position="37"/>
    </location>
</feature>
<dbReference type="OrthoDB" id="9540at2157"/>
<evidence type="ECO:0000256" key="5">
    <source>
        <dbReference type="HAMAP-Rule" id="MF_01984"/>
    </source>
</evidence>
<dbReference type="Proteomes" id="UP000248044">
    <property type="component" value="Chromosome"/>
</dbReference>
<gene>
    <name evidence="5" type="primary">ubiX</name>
    <name evidence="8" type="ORF">DFR85_08055</name>
</gene>
<name>A0A2U9IET6_9CREN</name>
<proteinExistence type="inferred from homology"/>
<evidence type="ECO:0000256" key="4">
    <source>
        <dbReference type="ARBA" id="ARBA00022679"/>
    </source>
</evidence>
<dbReference type="SUPFAM" id="SSF52507">
    <property type="entry name" value="Homo-oligomeric flavin-containing Cys decarboxylases, HFCD"/>
    <property type="match status" value="1"/>
</dbReference>
<comment type="catalytic activity">
    <reaction evidence="5">
        <text>dimethylallyl phosphate + FMNH2 = prenylated FMNH2 + phosphate</text>
        <dbReference type="Rhea" id="RHEA:37743"/>
        <dbReference type="ChEBI" id="CHEBI:43474"/>
        <dbReference type="ChEBI" id="CHEBI:57618"/>
        <dbReference type="ChEBI" id="CHEBI:87467"/>
        <dbReference type="ChEBI" id="CHEBI:88052"/>
        <dbReference type="EC" id="2.5.1.129"/>
    </reaction>
</comment>
<evidence type="ECO:0000256" key="2">
    <source>
        <dbReference type="ARBA" id="ARBA00022630"/>
    </source>
</evidence>
<evidence type="ECO:0000256" key="1">
    <source>
        <dbReference type="ARBA" id="ARBA00022602"/>
    </source>
</evidence>
<evidence type="ECO:0000256" key="6">
    <source>
        <dbReference type="SAM" id="Phobius"/>
    </source>
</evidence>
<keyword evidence="6" id="KW-0472">Membrane</keyword>
<accession>A0A2U9IET6</accession>
<dbReference type="HAMAP" id="MF_01984">
    <property type="entry name" value="ubiX_pad"/>
    <property type="match status" value="1"/>
</dbReference>
<evidence type="ECO:0000256" key="3">
    <source>
        <dbReference type="ARBA" id="ARBA00022643"/>
    </source>
</evidence>
<feature type="binding site" evidence="5">
    <location>
        <begin position="26"/>
        <end position="28"/>
    </location>
    <ligand>
        <name>FMN</name>
        <dbReference type="ChEBI" id="CHEBI:58210"/>
    </ligand>
</feature>
<protein>
    <recommendedName>
        <fullName evidence="5">Flavin prenyltransferase UbiX</fullName>
        <ecNumber evidence="5">2.5.1.129</ecNumber>
    </recommendedName>
</protein>
<dbReference type="Gene3D" id="3.40.50.1950">
    <property type="entry name" value="Flavin prenyltransferase-like"/>
    <property type="match status" value="1"/>
</dbReference>
<comment type="caution">
    <text evidence="5">Lacks conserved residue(s) required for the propagation of feature annotation.</text>
</comment>
<feature type="binding site" evidence="5">
    <location>
        <position position="141"/>
    </location>
    <ligand>
        <name>FMN</name>
        <dbReference type="ChEBI" id="CHEBI:58210"/>
    </ligand>
</feature>
<sequence>MDERVAKETRAENWNKKKSIIVGITGASGIIYGIKFVEKLVEMNYKVYVIVSEGAKKVAERENEFNILQILSNYTSNIFSEKDIDAPPSSSSFTVTTKGMAIIPCSIKTLAEIANGIASNLISRTAINMIRTRKKLVLVIRETPLGPLELSNALKLSNLGAIILPASPAFYTKPKSIDDIINFIIGKTLDSLGISNSVYKRWTR</sequence>
<dbReference type="Pfam" id="PF02441">
    <property type="entry name" value="Flavoprotein"/>
    <property type="match status" value="1"/>
</dbReference>
<dbReference type="KEGG" id="abri:DFR85_08055"/>
<feature type="binding site" evidence="5">
    <location>
        <position position="187"/>
    </location>
    <ligand>
        <name>dimethylallyl phosphate</name>
        <dbReference type="ChEBI" id="CHEBI:88052"/>
    </ligand>
</feature>
<dbReference type="EC" id="2.5.1.129" evidence="5"/>
<evidence type="ECO:0000259" key="7">
    <source>
        <dbReference type="Pfam" id="PF02441"/>
    </source>
</evidence>
<dbReference type="GO" id="GO:0106141">
    <property type="term" value="F:flavin prenyltransferase activity"/>
    <property type="evidence" value="ECO:0007669"/>
    <property type="project" value="UniProtKB-EC"/>
</dbReference>
<organism evidence="8 9">
    <name type="scientific">Acidianus brierleyi</name>
    <dbReference type="NCBI Taxonomy" id="41673"/>
    <lineage>
        <taxon>Archaea</taxon>
        <taxon>Thermoproteota</taxon>
        <taxon>Thermoprotei</taxon>
        <taxon>Sulfolobales</taxon>
        <taxon>Sulfolobaceae</taxon>
        <taxon>Acidianus</taxon>
    </lineage>
</organism>
<keyword evidence="1 5" id="KW-0637">Prenyltransferase</keyword>